<dbReference type="SUPFAM" id="SSF51197">
    <property type="entry name" value="Clavaminate synthase-like"/>
    <property type="match status" value="1"/>
</dbReference>
<name>A0A382FFI7_9ZZZZ</name>
<evidence type="ECO:0008006" key="2">
    <source>
        <dbReference type="Google" id="ProtNLM"/>
    </source>
</evidence>
<gene>
    <name evidence="1" type="ORF">METZ01_LOCUS213938</name>
</gene>
<proteinExistence type="predicted"/>
<dbReference type="Gene3D" id="2.60.120.620">
    <property type="entry name" value="q2cbj1_9rhob like domain"/>
    <property type="match status" value="1"/>
</dbReference>
<protein>
    <recommendedName>
        <fullName evidence="2">Phytanoyl-CoA dioxygenase</fullName>
    </recommendedName>
</protein>
<dbReference type="AlphaFoldDB" id="A0A382FFI7"/>
<dbReference type="PANTHER" id="PTHR20883:SF48">
    <property type="entry name" value="ECTOINE DIOXYGENASE"/>
    <property type="match status" value="1"/>
</dbReference>
<dbReference type="EMBL" id="UINC01049378">
    <property type="protein sequence ID" value="SVB61084.1"/>
    <property type="molecule type" value="Genomic_DNA"/>
</dbReference>
<organism evidence="1">
    <name type="scientific">marine metagenome</name>
    <dbReference type="NCBI Taxonomy" id="408172"/>
    <lineage>
        <taxon>unclassified sequences</taxon>
        <taxon>metagenomes</taxon>
        <taxon>ecological metagenomes</taxon>
    </lineage>
</organism>
<dbReference type="PANTHER" id="PTHR20883">
    <property type="entry name" value="PHYTANOYL-COA DIOXYGENASE DOMAIN CONTAINING 1"/>
    <property type="match status" value="1"/>
</dbReference>
<evidence type="ECO:0000313" key="1">
    <source>
        <dbReference type="EMBL" id="SVB61084.1"/>
    </source>
</evidence>
<accession>A0A382FFI7</accession>
<dbReference type="GO" id="GO:0016491">
    <property type="term" value="F:oxidoreductase activity"/>
    <property type="evidence" value="ECO:0007669"/>
    <property type="project" value="UniProtKB-ARBA"/>
</dbReference>
<reference evidence="1" key="1">
    <citation type="submission" date="2018-05" db="EMBL/GenBank/DDBJ databases">
        <authorList>
            <person name="Lanie J.A."/>
            <person name="Ng W.-L."/>
            <person name="Kazmierczak K.M."/>
            <person name="Andrzejewski T.M."/>
            <person name="Davidsen T.M."/>
            <person name="Wayne K.J."/>
            <person name="Tettelin H."/>
            <person name="Glass J.I."/>
            <person name="Rusch D."/>
            <person name="Podicherti R."/>
            <person name="Tsui H.-C.T."/>
            <person name="Winkler M.E."/>
        </authorList>
    </citation>
    <scope>NUCLEOTIDE SEQUENCE</scope>
</reference>
<dbReference type="InterPro" id="IPR008775">
    <property type="entry name" value="Phytyl_CoA_dOase-like"/>
</dbReference>
<dbReference type="GO" id="GO:0046872">
    <property type="term" value="F:metal ion binding"/>
    <property type="evidence" value="ECO:0007669"/>
    <property type="project" value="UniProtKB-ARBA"/>
</dbReference>
<sequence length="292" mass="32313">MSMRALTEAEIKHHVGEIAEQGYSIVEDAFDADFARRLMEEFEHLERIRPGGDIPPAPFVGFVTRRWFDVLNDGDIWQQVAVQPAIMNVLPHVLGEGFLLSTMGTAIIGPGEKAQPLHVDDGVYAFPRPHPNLVCNTMWAASDFTEANGATRVVPGSNNFDYDPEFGKPYDSVPVEMKAGSIAFVSGTCFHGAGENQSNEERYGLTINYCNGSMRQQENLMLAIHPSRMLAFSSELQNILGFQMCKGAGHLFAGDPRSEMERHYGPADSDQAWLDRRGEKVIRTMAETGSDT</sequence>
<dbReference type="Pfam" id="PF05721">
    <property type="entry name" value="PhyH"/>
    <property type="match status" value="1"/>
</dbReference>